<proteinExistence type="predicted"/>
<evidence type="ECO:0008006" key="4">
    <source>
        <dbReference type="Google" id="ProtNLM"/>
    </source>
</evidence>
<sequence length="556" mass="63855">MRLKIFQIVFYTLLFASAFYAQGQAPKVDLENGSNFPKYNLSNWKTAPSSWEELDKFPFPEGKDFALKIPNAVGYYTGPDGGTVYQWSPGVYKWDLKDGTSFMHRSSEEWGLEKEGIKIYSWPKKCANCQSEKVFTFPDKSQITASFYSVAGKLEYLYENPAEKKFFRFTKPGRYGKLSEEKDRFYFEFEPKNSLFVHAFTESKTTKDFFRKAENDFDLVSSSKILVAFFQDTKSFREFNNIAGIVCSGGRGGIYGISFCDPSSEKDMILEDPDPEIKRHQYSTQPTHMVYHEITHHMQQIRCGTIRTGKSQPPIVQPAWLVEGHAEFVAQYGWPKYKGTKYREYYENFILKKNKLYLEKSDPYLAGFLAMDFISQKYGNSKVRDLWDKTCEGENIDSALKSVLNSNVSKLQSDLLNYLDSESKDLPAKFLEWEIIGTITLPFASSEASSFKTEEIADLTNITDPSSIPDIRIPFSLKIESLKGKAEGVFQSSRKERVYLFKNGTYRFETPKYQVNVFPDGTTSFTSEKNLITVWGNGTRKWDSGGKTLTYFPPKQ</sequence>
<accession>A0A2M9Y7U6</accession>
<dbReference type="OrthoDB" id="312288at2"/>
<feature type="chain" id="PRO_5014702778" description="Peptidase MA family protein" evidence="1">
    <location>
        <begin position="22"/>
        <end position="556"/>
    </location>
</feature>
<organism evidence="2 3">
    <name type="scientific">Leptospira saintgironsiae</name>
    <dbReference type="NCBI Taxonomy" id="2023183"/>
    <lineage>
        <taxon>Bacteria</taxon>
        <taxon>Pseudomonadati</taxon>
        <taxon>Spirochaetota</taxon>
        <taxon>Spirochaetia</taxon>
        <taxon>Leptospirales</taxon>
        <taxon>Leptospiraceae</taxon>
        <taxon>Leptospira</taxon>
    </lineage>
</organism>
<dbReference type="AlphaFoldDB" id="A0A2M9Y7U6"/>
<comment type="caution">
    <text evidence="2">The sequence shown here is derived from an EMBL/GenBank/DDBJ whole genome shotgun (WGS) entry which is preliminary data.</text>
</comment>
<dbReference type="Pfam" id="PF19527">
    <property type="entry name" value="DUF6055"/>
    <property type="match status" value="1"/>
</dbReference>
<evidence type="ECO:0000313" key="3">
    <source>
        <dbReference type="Proteomes" id="UP000231926"/>
    </source>
</evidence>
<dbReference type="Proteomes" id="UP000231926">
    <property type="component" value="Unassembled WGS sequence"/>
</dbReference>
<keyword evidence="1" id="KW-0732">Signal</keyword>
<feature type="signal peptide" evidence="1">
    <location>
        <begin position="1"/>
        <end position="21"/>
    </location>
</feature>
<dbReference type="InterPro" id="IPR045690">
    <property type="entry name" value="DUF6055"/>
</dbReference>
<evidence type="ECO:0000313" key="2">
    <source>
        <dbReference type="EMBL" id="PJZ47634.1"/>
    </source>
</evidence>
<protein>
    <recommendedName>
        <fullName evidence="4">Peptidase MA family protein</fullName>
    </recommendedName>
</protein>
<reference evidence="2 3" key="1">
    <citation type="submission" date="2017-07" db="EMBL/GenBank/DDBJ databases">
        <title>Leptospira spp. isolated from tropical soils.</title>
        <authorList>
            <person name="Thibeaux R."/>
            <person name="Iraola G."/>
            <person name="Ferres I."/>
            <person name="Bierque E."/>
            <person name="Girault D."/>
            <person name="Soupe-Gilbert M.-E."/>
            <person name="Picardeau M."/>
            <person name="Goarant C."/>
        </authorList>
    </citation>
    <scope>NUCLEOTIDE SEQUENCE [LARGE SCALE GENOMIC DNA]</scope>
    <source>
        <strain evidence="2 3">FH4-C-A2</strain>
    </source>
</reference>
<evidence type="ECO:0000256" key="1">
    <source>
        <dbReference type="SAM" id="SignalP"/>
    </source>
</evidence>
<name>A0A2M9Y7U6_9LEPT</name>
<gene>
    <name evidence="2" type="ORF">CH362_18205</name>
</gene>
<keyword evidence="3" id="KW-1185">Reference proteome</keyword>
<dbReference type="RefSeq" id="WP_100711744.1">
    <property type="nucleotide sequence ID" value="NZ_NPDR01000013.1"/>
</dbReference>
<dbReference type="EMBL" id="NPDR01000013">
    <property type="protein sequence ID" value="PJZ47634.1"/>
    <property type="molecule type" value="Genomic_DNA"/>
</dbReference>